<reference evidence="2 3" key="1">
    <citation type="submission" date="2017-12" db="EMBL/GenBank/DDBJ databases">
        <title>High-resolution comparative analysis of great ape genomes.</title>
        <authorList>
            <person name="Pollen A."/>
            <person name="Hastie A."/>
            <person name="Hormozdiari F."/>
            <person name="Dougherty M."/>
            <person name="Liu R."/>
            <person name="Chaisson M."/>
            <person name="Hoppe E."/>
            <person name="Hill C."/>
            <person name="Pang A."/>
            <person name="Hillier L."/>
            <person name="Baker C."/>
            <person name="Armstrong J."/>
            <person name="Shendure J."/>
            <person name="Paten B."/>
            <person name="Wilson R."/>
            <person name="Chao H."/>
            <person name="Schneider V."/>
            <person name="Ventura M."/>
            <person name="Kronenberg Z."/>
            <person name="Murali S."/>
            <person name="Gordon D."/>
            <person name="Cantsilieris S."/>
            <person name="Munson K."/>
            <person name="Nelson B."/>
            <person name="Raja A."/>
            <person name="Underwood J."/>
            <person name="Diekhans M."/>
            <person name="Fiddes I."/>
            <person name="Haussler D."/>
            <person name="Eichler E."/>
        </authorList>
    </citation>
    <scope>NUCLEOTIDE SEQUENCE [LARGE SCALE GENOMIC DNA]</scope>
    <source>
        <strain evidence="2">Yerkes chimp pedigree #C0471</strain>
    </source>
</reference>
<evidence type="ECO:0000313" key="3">
    <source>
        <dbReference type="Proteomes" id="UP000236370"/>
    </source>
</evidence>
<dbReference type="PANTHER" id="PTHR46254">
    <property type="entry name" value="PROTEIN GVQW1-RELATED"/>
    <property type="match status" value="1"/>
</dbReference>
<dbReference type="Proteomes" id="UP000236370">
    <property type="component" value="Unassembled WGS sequence"/>
</dbReference>
<accession>A0A2J8Q7C4</accession>
<protein>
    <submittedName>
        <fullName evidence="2">ZNF816 isoform 8</fullName>
    </submittedName>
</protein>
<evidence type="ECO:0000256" key="1">
    <source>
        <dbReference type="SAM" id="MobiDB-lite"/>
    </source>
</evidence>
<name>A0A2J8Q7C4_PANTR</name>
<dbReference type="AlphaFoldDB" id="A0A2J8Q7C4"/>
<feature type="region of interest" description="Disordered" evidence="1">
    <location>
        <begin position="1"/>
        <end position="20"/>
    </location>
</feature>
<sequence length="99" mass="10634">MLQEEATKKSKEKEPGMALPQMESYSAAQAGVQWHDLGSLQHLSLVLKLFSCISLPGTLDFQGCGYRVLFGGVEMPEPCAEGFIQGCDVGELQEPGVCG</sequence>
<evidence type="ECO:0000313" key="2">
    <source>
        <dbReference type="EMBL" id="PNI92176.1"/>
    </source>
</evidence>
<dbReference type="EMBL" id="NBAG03000069">
    <property type="protein sequence ID" value="PNI92176.1"/>
    <property type="molecule type" value="Genomic_DNA"/>
</dbReference>
<comment type="caution">
    <text evidence="2">The sequence shown here is derived from an EMBL/GenBank/DDBJ whole genome shotgun (WGS) entry which is preliminary data.</text>
</comment>
<organism evidence="2 3">
    <name type="scientific">Pan troglodytes</name>
    <name type="common">Chimpanzee</name>
    <dbReference type="NCBI Taxonomy" id="9598"/>
    <lineage>
        <taxon>Eukaryota</taxon>
        <taxon>Metazoa</taxon>
        <taxon>Chordata</taxon>
        <taxon>Craniata</taxon>
        <taxon>Vertebrata</taxon>
        <taxon>Euteleostomi</taxon>
        <taxon>Mammalia</taxon>
        <taxon>Eutheria</taxon>
        <taxon>Euarchontoglires</taxon>
        <taxon>Primates</taxon>
        <taxon>Haplorrhini</taxon>
        <taxon>Catarrhini</taxon>
        <taxon>Hominidae</taxon>
        <taxon>Pan</taxon>
    </lineage>
</organism>
<proteinExistence type="predicted"/>
<feature type="non-terminal residue" evidence="2">
    <location>
        <position position="99"/>
    </location>
</feature>
<feature type="compositionally biased region" description="Basic and acidic residues" evidence="1">
    <location>
        <begin position="1"/>
        <end position="15"/>
    </location>
</feature>
<gene>
    <name evidence="2" type="ORF">CK820_G0041823</name>
</gene>